<feature type="region of interest" description="Disordered" evidence="10">
    <location>
        <begin position="132"/>
        <end position="345"/>
    </location>
</feature>
<dbReference type="Gene3D" id="1.20.120.160">
    <property type="entry name" value="HPT domain"/>
    <property type="match status" value="1"/>
</dbReference>
<sequence>MSLDTDDEILQDFLVEAGEILEALSGQLVELEQRPDDLDLLNAIFRGFHTIKGGAGFLQLNALVDCCHIAENVFDMLRKQDRAVTSELMDTMLNALDTVNTMFDQVRQGQEPEPATPELLAALERLTLAEDEVSAAEPTAADDTADSGDETAESEEDTAESEEDTAESEEDTAESEEDTADSTHDDEDLSAGNEPTMNEGSEPGEPGEDITDDEFEQLLDALESGKQEKKGSKATKSAPAASDSADSGGGDSDSGGGDSDSGGGDSDSGSGASDEEISEEEFEKLLDQLHGEGRFDPAKTLAGEAAASLEDEATPAPEKPKPNKSKKAASSEQASKAGDDDEITDDEFEALLDKLHGSGKFDSAVSDKYDQDTIRQVTQAAEEHRAERDDVAAKADAAAPEADKVEKKTPAPAEKSTAKADSKAQKPAEPAATAPPAAAKPAPAAAPKGGGTPEKAPIQQDTTVRVDTKRLDDIMNMVGELVLVRNRLVRLSEAGDDDETTKAVSNLDVVTTDLQNSVMKTRMQPIKKVFGRFPRVVRDLARSLKKEINLELVGEDTDLDKNLVEALADPLVHLVRNSVDHGIELPDVREQQGKPRTGKVVLSAEQEGDHIMLSIRDDGGGMDAGKLKTLAVERGVMDQDSADRLSDKDAFNLIFAPGFSTKTEISDVSGRGVGMDVVKTKISQLNGFIDIDSKVGEGTTIRIKVPLTLAIMPTLMVTLGEQAFALPLVNVDEIFHLDLTKTNVVDNKEVVIVRGKPLPLFYLKRWLIKGAVTHGEESGHVVVVSVGTQKVGFVVDQLVGQEEVVIKPLGKTLIGTAGMAGATITGDGRIALILDVPSMLKEYA</sequence>
<feature type="domain" description="HPt" evidence="13">
    <location>
        <begin position="2"/>
        <end position="106"/>
    </location>
</feature>
<dbReference type="CDD" id="cd16916">
    <property type="entry name" value="HATPase_CheA-like"/>
    <property type="match status" value="1"/>
</dbReference>
<comment type="function">
    <text evidence="8">Involved in the transmission of sensory signals from the chemoreceptors to the flagellar motors. CheA is autophosphorylated; it can transfer its phosphate group to either CheB or CheY.</text>
</comment>
<dbReference type="Pfam" id="PF01627">
    <property type="entry name" value="Hpt"/>
    <property type="match status" value="1"/>
</dbReference>
<dbReference type="SMART" id="SM00073">
    <property type="entry name" value="HPT"/>
    <property type="match status" value="1"/>
</dbReference>
<dbReference type="InterPro" id="IPR037006">
    <property type="entry name" value="CheA-like_homodim_sf"/>
</dbReference>
<feature type="compositionally biased region" description="Basic and acidic residues" evidence="10">
    <location>
        <begin position="416"/>
        <end position="426"/>
    </location>
</feature>
<keyword evidence="5" id="KW-0808">Transferase</keyword>
<dbReference type="InterPro" id="IPR008207">
    <property type="entry name" value="Sig_transdc_His_kin_Hpt_dom"/>
</dbReference>
<dbReference type="InterPro" id="IPR002545">
    <property type="entry name" value="CheW-lke_dom"/>
</dbReference>
<dbReference type="Gene3D" id="3.30.565.10">
    <property type="entry name" value="Histidine kinase-like ATPase, C-terminal domain"/>
    <property type="match status" value="1"/>
</dbReference>
<dbReference type="CDD" id="cd00088">
    <property type="entry name" value="HPT"/>
    <property type="match status" value="1"/>
</dbReference>
<accession>A0A4Z0WJB2</accession>
<keyword evidence="15" id="KW-1185">Reference proteome</keyword>
<feature type="domain" description="CheW-like" evidence="12">
    <location>
        <begin position="711"/>
        <end position="844"/>
    </location>
</feature>
<dbReference type="PRINTS" id="PR00344">
    <property type="entry name" value="BCTRLSENSOR"/>
</dbReference>
<dbReference type="FunFam" id="2.30.30.40:FF:000048">
    <property type="entry name" value="Chemotaxis protein CheA, putative"/>
    <property type="match status" value="1"/>
</dbReference>
<evidence type="ECO:0000256" key="4">
    <source>
        <dbReference type="ARBA" id="ARBA00022553"/>
    </source>
</evidence>
<evidence type="ECO:0000256" key="6">
    <source>
        <dbReference type="ARBA" id="ARBA00022777"/>
    </source>
</evidence>
<dbReference type="GO" id="GO:0000155">
    <property type="term" value="F:phosphorelay sensor kinase activity"/>
    <property type="evidence" value="ECO:0007669"/>
    <property type="project" value="InterPro"/>
</dbReference>
<dbReference type="PANTHER" id="PTHR43395:SF1">
    <property type="entry name" value="CHEMOTAXIS PROTEIN CHEA"/>
    <property type="match status" value="1"/>
</dbReference>
<dbReference type="SMART" id="SM01231">
    <property type="entry name" value="H-kinase_dim"/>
    <property type="match status" value="1"/>
</dbReference>
<evidence type="ECO:0000259" key="11">
    <source>
        <dbReference type="PROSITE" id="PS50109"/>
    </source>
</evidence>
<dbReference type="CDD" id="cd00731">
    <property type="entry name" value="CheA_reg"/>
    <property type="match status" value="1"/>
</dbReference>
<dbReference type="OrthoDB" id="9803176at2"/>
<dbReference type="EC" id="2.7.13.3" evidence="2"/>
<dbReference type="InterPro" id="IPR004358">
    <property type="entry name" value="Sig_transdc_His_kin-like_C"/>
</dbReference>
<dbReference type="EMBL" id="SRMF01000001">
    <property type="protein sequence ID" value="TGG95956.1"/>
    <property type="molecule type" value="Genomic_DNA"/>
</dbReference>
<dbReference type="PROSITE" id="PS50109">
    <property type="entry name" value="HIS_KIN"/>
    <property type="match status" value="1"/>
</dbReference>
<evidence type="ECO:0000256" key="10">
    <source>
        <dbReference type="SAM" id="MobiDB-lite"/>
    </source>
</evidence>
<dbReference type="PROSITE" id="PS50851">
    <property type="entry name" value="CHEW"/>
    <property type="match status" value="1"/>
</dbReference>
<evidence type="ECO:0000256" key="9">
    <source>
        <dbReference type="PROSITE-ProRule" id="PRU00110"/>
    </source>
</evidence>
<keyword evidence="7" id="KW-0902">Two-component regulatory system</keyword>
<dbReference type="Gene3D" id="2.30.30.40">
    <property type="entry name" value="SH3 Domains"/>
    <property type="match status" value="1"/>
</dbReference>
<protein>
    <recommendedName>
        <fullName evidence="3">Chemotaxis protein CheA</fullName>
        <ecNumber evidence="2">2.7.13.3</ecNumber>
    </recommendedName>
</protein>
<dbReference type="RefSeq" id="WP_135482039.1">
    <property type="nucleotide sequence ID" value="NZ_SRMF01000001.1"/>
</dbReference>
<dbReference type="GO" id="GO:0005737">
    <property type="term" value="C:cytoplasm"/>
    <property type="evidence" value="ECO:0007669"/>
    <property type="project" value="InterPro"/>
</dbReference>
<comment type="catalytic activity">
    <reaction evidence="1">
        <text>ATP + protein L-histidine = ADP + protein N-phospho-L-histidine.</text>
        <dbReference type="EC" id="2.7.13.3"/>
    </reaction>
</comment>
<dbReference type="Pfam" id="PF02518">
    <property type="entry name" value="HATPase_c"/>
    <property type="match status" value="1"/>
</dbReference>
<dbReference type="InterPro" id="IPR036061">
    <property type="entry name" value="CheW-like_dom_sf"/>
</dbReference>
<dbReference type="InterPro" id="IPR036890">
    <property type="entry name" value="HATPase_C_sf"/>
</dbReference>
<dbReference type="SUPFAM" id="SSF47226">
    <property type="entry name" value="Histidine-containing phosphotransfer domain, HPT domain"/>
    <property type="match status" value="1"/>
</dbReference>
<dbReference type="FunFam" id="3.30.565.10:FF:000016">
    <property type="entry name" value="Chemotaxis protein CheA, putative"/>
    <property type="match status" value="1"/>
</dbReference>
<dbReference type="Gene3D" id="1.10.287.560">
    <property type="entry name" value="Histidine kinase CheA-like, homodimeric domain"/>
    <property type="match status" value="1"/>
</dbReference>
<feature type="modified residue" description="Phosphohistidine" evidence="9">
    <location>
        <position position="49"/>
    </location>
</feature>
<dbReference type="SMART" id="SM00387">
    <property type="entry name" value="HATPase_c"/>
    <property type="match status" value="1"/>
</dbReference>
<dbReference type="SUPFAM" id="SSF47384">
    <property type="entry name" value="Homodimeric domain of signal transducing histidine kinase"/>
    <property type="match status" value="1"/>
</dbReference>
<evidence type="ECO:0000256" key="3">
    <source>
        <dbReference type="ARBA" id="ARBA00021495"/>
    </source>
</evidence>
<name>A0A4Z0WJB2_9GAMM</name>
<dbReference type="Pfam" id="PF02895">
    <property type="entry name" value="H-kinase_dim"/>
    <property type="match status" value="1"/>
</dbReference>
<dbReference type="GO" id="GO:0006935">
    <property type="term" value="P:chemotaxis"/>
    <property type="evidence" value="ECO:0007669"/>
    <property type="project" value="InterPro"/>
</dbReference>
<dbReference type="Pfam" id="PF01584">
    <property type="entry name" value="CheW"/>
    <property type="match status" value="1"/>
</dbReference>
<feature type="compositionally biased region" description="Low complexity" evidence="10">
    <location>
        <begin position="427"/>
        <end position="457"/>
    </location>
</feature>
<gene>
    <name evidence="14" type="ORF">E4656_06050</name>
</gene>
<comment type="caution">
    <text evidence="14">The sequence shown here is derived from an EMBL/GenBank/DDBJ whole genome shotgun (WGS) entry which is preliminary data.</text>
</comment>
<feature type="compositionally biased region" description="Gly residues" evidence="10">
    <location>
        <begin position="247"/>
        <end position="266"/>
    </location>
</feature>
<evidence type="ECO:0000256" key="5">
    <source>
        <dbReference type="ARBA" id="ARBA00022679"/>
    </source>
</evidence>
<dbReference type="InterPro" id="IPR005467">
    <property type="entry name" value="His_kinase_dom"/>
</dbReference>
<evidence type="ECO:0000256" key="2">
    <source>
        <dbReference type="ARBA" id="ARBA00012438"/>
    </source>
</evidence>
<feature type="compositionally biased region" description="Acidic residues" evidence="10">
    <location>
        <begin position="205"/>
        <end position="217"/>
    </location>
</feature>
<dbReference type="PANTHER" id="PTHR43395">
    <property type="entry name" value="SENSOR HISTIDINE KINASE CHEA"/>
    <property type="match status" value="1"/>
</dbReference>
<evidence type="ECO:0000313" key="15">
    <source>
        <dbReference type="Proteomes" id="UP000297475"/>
    </source>
</evidence>
<feature type="compositionally biased region" description="Acidic residues" evidence="10">
    <location>
        <begin position="143"/>
        <end position="189"/>
    </location>
</feature>
<organism evidence="14 15">
    <name type="scientific">Natronospirillum operosum</name>
    <dbReference type="NCBI Taxonomy" id="2759953"/>
    <lineage>
        <taxon>Bacteria</taxon>
        <taxon>Pseudomonadati</taxon>
        <taxon>Pseudomonadota</taxon>
        <taxon>Gammaproteobacteria</taxon>
        <taxon>Oceanospirillales</taxon>
        <taxon>Natronospirillaceae</taxon>
        <taxon>Natronospirillum</taxon>
    </lineage>
</organism>
<feature type="region of interest" description="Disordered" evidence="10">
    <location>
        <begin position="358"/>
        <end position="464"/>
    </location>
</feature>
<feature type="compositionally biased region" description="Acidic residues" evidence="10">
    <location>
        <begin position="273"/>
        <end position="282"/>
    </location>
</feature>
<evidence type="ECO:0000259" key="12">
    <source>
        <dbReference type="PROSITE" id="PS50851"/>
    </source>
</evidence>
<dbReference type="SUPFAM" id="SSF50341">
    <property type="entry name" value="CheW-like"/>
    <property type="match status" value="1"/>
</dbReference>
<proteinExistence type="predicted"/>
<feature type="compositionally biased region" description="Basic and acidic residues" evidence="10">
    <location>
        <begin position="283"/>
        <end position="297"/>
    </location>
</feature>
<dbReference type="InterPro" id="IPR036097">
    <property type="entry name" value="HisK_dim/P_sf"/>
</dbReference>
<reference evidence="14 15" key="1">
    <citation type="submission" date="2019-04" db="EMBL/GenBank/DDBJ databases">
        <title>Natronospirillum operosus gen. nov., sp. nov., a haloalkaliphilic satellite isolated from decaying biomass of laboratory culture of cyanobacterium Geitlerinema sp. and proposal of Natronospirillaceae fam. nov. and Saccharospirillaceae fam. nov.</title>
        <authorList>
            <person name="Kevbrin V."/>
            <person name="Boltyanskaya Y."/>
            <person name="Koziaeva V."/>
            <person name="Grouzdev D.S."/>
            <person name="Park M."/>
            <person name="Cho J."/>
        </authorList>
    </citation>
    <scope>NUCLEOTIDE SEQUENCE [LARGE SCALE GENOMIC DNA]</scope>
    <source>
        <strain evidence="14 15">G-116</strain>
    </source>
</reference>
<feature type="compositionally biased region" description="Basic and acidic residues" evidence="10">
    <location>
        <begin position="381"/>
        <end position="393"/>
    </location>
</feature>
<dbReference type="PROSITE" id="PS50894">
    <property type="entry name" value="HPT"/>
    <property type="match status" value="1"/>
</dbReference>
<dbReference type="SMART" id="SM00260">
    <property type="entry name" value="CheW"/>
    <property type="match status" value="1"/>
</dbReference>
<keyword evidence="4 9" id="KW-0597">Phosphoprotein</keyword>
<dbReference type="SUPFAM" id="SSF55874">
    <property type="entry name" value="ATPase domain of HSP90 chaperone/DNA topoisomerase II/histidine kinase"/>
    <property type="match status" value="1"/>
</dbReference>
<evidence type="ECO:0000256" key="8">
    <source>
        <dbReference type="ARBA" id="ARBA00035100"/>
    </source>
</evidence>
<dbReference type="AlphaFoldDB" id="A0A4Z0WJB2"/>
<dbReference type="InterPro" id="IPR003594">
    <property type="entry name" value="HATPase_dom"/>
</dbReference>
<keyword evidence="6" id="KW-0418">Kinase</keyword>
<feature type="domain" description="Histidine kinase" evidence="11">
    <location>
        <begin position="498"/>
        <end position="709"/>
    </location>
</feature>
<dbReference type="InterPro" id="IPR004105">
    <property type="entry name" value="CheA-like_dim"/>
</dbReference>
<evidence type="ECO:0000256" key="1">
    <source>
        <dbReference type="ARBA" id="ARBA00000085"/>
    </source>
</evidence>
<dbReference type="Proteomes" id="UP000297475">
    <property type="component" value="Unassembled WGS sequence"/>
</dbReference>
<evidence type="ECO:0000256" key="7">
    <source>
        <dbReference type="ARBA" id="ARBA00023012"/>
    </source>
</evidence>
<evidence type="ECO:0000313" key="14">
    <source>
        <dbReference type="EMBL" id="TGG95956.1"/>
    </source>
</evidence>
<dbReference type="InterPro" id="IPR036641">
    <property type="entry name" value="HPT_dom_sf"/>
</dbReference>
<evidence type="ECO:0000259" key="13">
    <source>
        <dbReference type="PROSITE" id="PS50894"/>
    </source>
</evidence>
<dbReference type="FunFam" id="1.20.120.160:FF:000008">
    <property type="entry name" value="Chemotaxis sensor histidine kinase CheA"/>
    <property type="match status" value="1"/>
</dbReference>
<dbReference type="InterPro" id="IPR051315">
    <property type="entry name" value="Bact_Chemotaxis_CheA"/>
</dbReference>